<keyword evidence="6 8" id="KW-0627">Porphyrin biosynthesis</keyword>
<evidence type="ECO:0000313" key="12">
    <source>
        <dbReference type="Proteomes" id="UP000295793"/>
    </source>
</evidence>
<comment type="catalytic activity">
    <reaction evidence="7 8">
        <text>4 porphobilinogen + H2O = hydroxymethylbilane + 4 NH4(+)</text>
        <dbReference type="Rhea" id="RHEA:13185"/>
        <dbReference type="ChEBI" id="CHEBI:15377"/>
        <dbReference type="ChEBI" id="CHEBI:28938"/>
        <dbReference type="ChEBI" id="CHEBI:57845"/>
        <dbReference type="ChEBI" id="CHEBI:58126"/>
        <dbReference type="EC" id="2.5.1.61"/>
    </reaction>
</comment>
<dbReference type="CDD" id="cd13646">
    <property type="entry name" value="PBP2_EcHMBS_like"/>
    <property type="match status" value="1"/>
</dbReference>
<dbReference type="EC" id="2.5.1.61" evidence="8"/>
<evidence type="ECO:0000256" key="7">
    <source>
        <dbReference type="ARBA" id="ARBA00048169"/>
    </source>
</evidence>
<evidence type="ECO:0000313" key="11">
    <source>
        <dbReference type="EMBL" id="TCS38235.1"/>
    </source>
</evidence>
<dbReference type="InterPro" id="IPR036803">
    <property type="entry name" value="Porphobilinogen_deaminase_C_sf"/>
</dbReference>
<gene>
    <name evidence="8" type="primary">hemC</name>
    <name evidence="11" type="ORF">BCF53_11646</name>
</gene>
<dbReference type="GO" id="GO:0004418">
    <property type="term" value="F:hydroxymethylbilane synthase activity"/>
    <property type="evidence" value="ECO:0007669"/>
    <property type="project" value="UniProtKB-UniRule"/>
</dbReference>
<dbReference type="FunFam" id="3.40.190.10:FF:000005">
    <property type="entry name" value="Porphobilinogen deaminase"/>
    <property type="match status" value="1"/>
</dbReference>
<comment type="caution">
    <text evidence="11">The sequence shown here is derived from an EMBL/GenBank/DDBJ whole genome shotgun (WGS) entry which is preliminary data.</text>
</comment>
<comment type="subunit">
    <text evidence="4 8">Monomer.</text>
</comment>
<evidence type="ECO:0000259" key="10">
    <source>
        <dbReference type="Pfam" id="PF03900"/>
    </source>
</evidence>
<dbReference type="InterPro" id="IPR022418">
    <property type="entry name" value="Porphobilinogen_deaminase_C"/>
</dbReference>
<dbReference type="HAMAP" id="MF_00260">
    <property type="entry name" value="Porphobil_deam"/>
    <property type="match status" value="1"/>
</dbReference>
<protein>
    <recommendedName>
        <fullName evidence="8">Porphobilinogen deaminase</fullName>
        <shortName evidence="8">PBG</shortName>
        <ecNumber evidence="8">2.5.1.61</ecNumber>
    </recommendedName>
    <alternativeName>
        <fullName evidence="8">Hydroxymethylbilane synthase</fullName>
        <shortName evidence="8">HMBS</shortName>
    </alternativeName>
    <alternativeName>
        <fullName evidence="8">Pre-uroporphyrinogen synthase</fullName>
    </alternativeName>
</protein>
<dbReference type="PRINTS" id="PR00151">
    <property type="entry name" value="PORPHBDMNASE"/>
</dbReference>
<feature type="domain" description="Porphobilinogen deaminase C-terminal" evidence="10">
    <location>
        <begin position="225"/>
        <end position="302"/>
    </location>
</feature>
<evidence type="ECO:0000256" key="5">
    <source>
        <dbReference type="ARBA" id="ARBA00022679"/>
    </source>
</evidence>
<dbReference type="AlphaFoldDB" id="A0A4R3I0Y3"/>
<dbReference type="GO" id="GO:0005737">
    <property type="term" value="C:cytoplasm"/>
    <property type="evidence" value="ECO:0007669"/>
    <property type="project" value="UniProtKB-UniRule"/>
</dbReference>
<dbReference type="InterPro" id="IPR022417">
    <property type="entry name" value="Porphobilin_deaminase_N"/>
</dbReference>
<dbReference type="GO" id="GO:0006782">
    <property type="term" value="P:protoporphyrinogen IX biosynthetic process"/>
    <property type="evidence" value="ECO:0007669"/>
    <property type="project" value="UniProtKB-UniRule"/>
</dbReference>
<dbReference type="SUPFAM" id="SSF54782">
    <property type="entry name" value="Porphobilinogen deaminase (hydroxymethylbilane synthase), C-terminal domain"/>
    <property type="match status" value="1"/>
</dbReference>
<comment type="miscellaneous">
    <text evidence="8">The porphobilinogen subunits are added to the dipyrromethane group.</text>
</comment>
<dbReference type="Pfam" id="PF01379">
    <property type="entry name" value="Porphobil_deam"/>
    <property type="match status" value="1"/>
</dbReference>
<comment type="function">
    <text evidence="1 8">Tetrapolymerization of the monopyrrole PBG into the hydroxymethylbilane pre-uroporphyrinogen in several discrete steps.</text>
</comment>
<dbReference type="PIRSF" id="PIRSF001438">
    <property type="entry name" value="4pyrrol_synth_OHMeBilane_synth"/>
    <property type="match status" value="1"/>
</dbReference>
<comment type="pathway">
    <text evidence="2">Porphyrin-containing compound metabolism; protoporphyrin-IX biosynthesis; coproporphyrinogen-III from 5-aminolevulinate: step 2/4.</text>
</comment>
<dbReference type="NCBIfam" id="TIGR00212">
    <property type="entry name" value="hemC"/>
    <property type="match status" value="1"/>
</dbReference>
<dbReference type="OrthoDB" id="9810298at2"/>
<evidence type="ECO:0000259" key="9">
    <source>
        <dbReference type="Pfam" id="PF01379"/>
    </source>
</evidence>
<feature type="modified residue" description="S-(dipyrrolylmethanemethyl)cysteine" evidence="8">
    <location>
        <position position="241"/>
    </location>
</feature>
<evidence type="ECO:0000256" key="4">
    <source>
        <dbReference type="ARBA" id="ARBA00011245"/>
    </source>
</evidence>
<feature type="domain" description="Porphobilinogen deaminase N-terminal" evidence="9">
    <location>
        <begin position="5"/>
        <end position="212"/>
    </location>
</feature>
<dbReference type="PROSITE" id="PS00533">
    <property type="entry name" value="PORPHOBILINOGEN_DEAM"/>
    <property type="match status" value="1"/>
</dbReference>
<dbReference type="Gene3D" id="3.30.160.40">
    <property type="entry name" value="Porphobilinogen deaminase, C-terminal domain"/>
    <property type="match status" value="1"/>
</dbReference>
<evidence type="ECO:0000256" key="2">
    <source>
        <dbReference type="ARBA" id="ARBA00004735"/>
    </source>
</evidence>
<reference evidence="11 12" key="1">
    <citation type="submission" date="2019-03" db="EMBL/GenBank/DDBJ databases">
        <title>Genomic Encyclopedia of Archaeal and Bacterial Type Strains, Phase II (KMG-II): from individual species to whole genera.</title>
        <authorList>
            <person name="Goeker M."/>
        </authorList>
    </citation>
    <scope>NUCLEOTIDE SEQUENCE [LARGE SCALE GENOMIC DNA]</scope>
    <source>
        <strain evidence="11 12">DSM 15388</strain>
    </source>
</reference>
<name>A0A4R3I0Y3_9GAMM</name>
<keyword evidence="12" id="KW-1185">Reference proteome</keyword>
<dbReference type="PANTHER" id="PTHR11557:SF0">
    <property type="entry name" value="PORPHOBILINOGEN DEAMINASE"/>
    <property type="match status" value="1"/>
</dbReference>
<proteinExistence type="inferred from homology"/>
<organism evidence="11 12">
    <name type="scientific">Reinekea marinisedimentorum</name>
    <dbReference type="NCBI Taxonomy" id="230495"/>
    <lineage>
        <taxon>Bacteria</taxon>
        <taxon>Pseudomonadati</taxon>
        <taxon>Pseudomonadota</taxon>
        <taxon>Gammaproteobacteria</taxon>
        <taxon>Oceanospirillales</taxon>
        <taxon>Saccharospirillaceae</taxon>
        <taxon>Reinekea</taxon>
    </lineage>
</organism>
<dbReference type="Gene3D" id="3.40.190.10">
    <property type="entry name" value="Periplasmic binding protein-like II"/>
    <property type="match status" value="2"/>
</dbReference>
<dbReference type="RefSeq" id="WP_132702969.1">
    <property type="nucleotide sequence ID" value="NZ_SLZR01000016.1"/>
</dbReference>
<evidence type="ECO:0000256" key="1">
    <source>
        <dbReference type="ARBA" id="ARBA00002869"/>
    </source>
</evidence>
<dbReference type="SUPFAM" id="SSF53850">
    <property type="entry name" value="Periplasmic binding protein-like II"/>
    <property type="match status" value="1"/>
</dbReference>
<evidence type="ECO:0000256" key="6">
    <source>
        <dbReference type="ARBA" id="ARBA00023244"/>
    </source>
</evidence>
<dbReference type="InterPro" id="IPR000860">
    <property type="entry name" value="HemC"/>
</dbReference>
<evidence type="ECO:0000256" key="3">
    <source>
        <dbReference type="ARBA" id="ARBA00005638"/>
    </source>
</evidence>
<dbReference type="FunFam" id="3.40.190.10:FF:000004">
    <property type="entry name" value="Porphobilinogen deaminase"/>
    <property type="match status" value="1"/>
</dbReference>
<evidence type="ECO:0000256" key="8">
    <source>
        <dbReference type="HAMAP-Rule" id="MF_00260"/>
    </source>
</evidence>
<dbReference type="InterPro" id="IPR022419">
    <property type="entry name" value="Porphobilin_deaminase_cofac_BS"/>
</dbReference>
<comment type="similarity">
    <text evidence="3 8">Belongs to the HMBS family.</text>
</comment>
<sequence>MIDKIRIATRKSPLALWQAEFVAAEIKKHHPDIQVELIPMSTRGDKILDVALAKVGGKGLFVKELEVAMQNDEADIAVHSMKDVPMELPEGFDLPVICERETPFDAFVSNRYAHIDELPKGAVVGTSSLRRQAQLLARRPDLEIKVLRGNVGTRLGKLDAGEYDGILLAAAGLVRLGLVERIAHVIDYNWLLPACGQGAVGIETRANDAAVSEVLKPLYHHETAVRVIAERAMNRSLDGGCQVPIAGFAVINGNQLSLEGRVASNDGQTLLQVSEQITLEETEVQQRVQAESLGCFVAEQLIARGAEKLLAELS</sequence>
<keyword evidence="5 8" id="KW-0808">Transferase</keyword>
<accession>A0A4R3I0Y3</accession>
<dbReference type="UniPathway" id="UPA00251">
    <property type="reaction ID" value="UER00319"/>
</dbReference>
<dbReference type="Proteomes" id="UP000295793">
    <property type="component" value="Unassembled WGS sequence"/>
</dbReference>
<comment type="cofactor">
    <cofactor evidence="8">
        <name>dipyrromethane</name>
        <dbReference type="ChEBI" id="CHEBI:60342"/>
    </cofactor>
    <text evidence="8">Binds 1 dipyrromethane group covalently.</text>
</comment>
<dbReference type="PANTHER" id="PTHR11557">
    <property type="entry name" value="PORPHOBILINOGEN DEAMINASE"/>
    <property type="match status" value="1"/>
</dbReference>
<dbReference type="Pfam" id="PF03900">
    <property type="entry name" value="Porphobil_deamC"/>
    <property type="match status" value="1"/>
</dbReference>
<dbReference type="EMBL" id="SLZR01000016">
    <property type="protein sequence ID" value="TCS38235.1"/>
    <property type="molecule type" value="Genomic_DNA"/>
</dbReference>